<dbReference type="EMBL" id="BKCP01013625">
    <property type="protein sequence ID" value="GER57808.1"/>
    <property type="molecule type" value="Genomic_DNA"/>
</dbReference>
<protein>
    <submittedName>
        <fullName evidence="1">D-erythrose-4-phosphate dehydrogenase</fullName>
    </submittedName>
</protein>
<evidence type="ECO:0000313" key="2">
    <source>
        <dbReference type="Proteomes" id="UP000325081"/>
    </source>
</evidence>
<sequence length="238" mass="27099">MDHDASFEGIIQRVCVPGWSKAEEKVCYRIFFDICRETQDVHQPRVFNSLWSRLSQEMTIAVRKSFSIIKVMKKISMLRTHFREFQQYVALPGVTIYGGKGLVQVSALYWLHVGQKTDYECYFRIFGFHWYMECMELWGERATTEVDLTGIAGAVHAKPLTFDDTDEDIDVEIVLVGEEEVPDNQIGDNGAQDINVAAPLHGPIAPDHDEVPIIDLDYVEESDAMDLHSDCESCVESV</sequence>
<proteinExistence type="predicted"/>
<name>A0A5A7RM37_STRAF</name>
<reference evidence="2" key="1">
    <citation type="journal article" date="2019" name="Curr. Biol.">
        <title>Genome Sequence of Striga asiatica Provides Insight into the Evolution of Plant Parasitism.</title>
        <authorList>
            <person name="Yoshida S."/>
            <person name="Kim S."/>
            <person name="Wafula E.K."/>
            <person name="Tanskanen J."/>
            <person name="Kim Y.M."/>
            <person name="Honaas L."/>
            <person name="Yang Z."/>
            <person name="Spallek T."/>
            <person name="Conn C.E."/>
            <person name="Ichihashi Y."/>
            <person name="Cheong K."/>
            <person name="Cui S."/>
            <person name="Der J.P."/>
            <person name="Gundlach H."/>
            <person name="Jiao Y."/>
            <person name="Hori C."/>
            <person name="Ishida J.K."/>
            <person name="Kasahara H."/>
            <person name="Kiba T."/>
            <person name="Kim M.S."/>
            <person name="Koo N."/>
            <person name="Laohavisit A."/>
            <person name="Lee Y.H."/>
            <person name="Lumba S."/>
            <person name="McCourt P."/>
            <person name="Mortimer J.C."/>
            <person name="Mutuku J.M."/>
            <person name="Nomura T."/>
            <person name="Sasaki-Sekimoto Y."/>
            <person name="Seto Y."/>
            <person name="Wang Y."/>
            <person name="Wakatake T."/>
            <person name="Sakakibara H."/>
            <person name="Demura T."/>
            <person name="Yamaguchi S."/>
            <person name="Yoneyama K."/>
            <person name="Manabe R.I."/>
            <person name="Nelson D.C."/>
            <person name="Schulman A.H."/>
            <person name="Timko M.P."/>
            <person name="dePamphilis C.W."/>
            <person name="Choi D."/>
            <person name="Shirasu K."/>
        </authorList>
    </citation>
    <scope>NUCLEOTIDE SEQUENCE [LARGE SCALE GENOMIC DNA]</scope>
    <source>
        <strain evidence="2">cv. UVA1</strain>
    </source>
</reference>
<evidence type="ECO:0000313" key="1">
    <source>
        <dbReference type="EMBL" id="GER57808.1"/>
    </source>
</evidence>
<accession>A0A5A7RM37</accession>
<dbReference type="AlphaFoldDB" id="A0A5A7RM37"/>
<organism evidence="1 2">
    <name type="scientific">Striga asiatica</name>
    <name type="common">Asiatic witchweed</name>
    <name type="synonym">Buchnera asiatica</name>
    <dbReference type="NCBI Taxonomy" id="4170"/>
    <lineage>
        <taxon>Eukaryota</taxon>
        <taxon>Viridiplantae</taxon>
        <taxon>Streptophyta</taxon>
        <taxon>Embryophyta</taxon>
        <taxon>Tracheophyta</taxon>
        <taxon>Spermatophyta</taxon>
        <taxon>Magnoliopsida</taxon>
        <taxon>eudicotyledons</taxon>
        <taxon>Gunneridae</taxon>
        <taxon>Pentapetalae</taxon>
        <taxon>asterids</taxon>
        <taxon>lamiids</taxon>
        <taxon>Lamiales</taxon>
        <taxon>Orobanchaceae</taxon>
        <taxon>Buchnereae</taxon>
        <taxon>Striga</taxon>
    </lineage>
</organism>
<dbReference type="Proteomes" id="UP000325081">
    <property type="component" value="Unassembled WGS sequence"/>
</dbReference>
<keyword evidence="2" id="KW-1185">Reference proteome</keyword>
<gene>
    <name evidence="1" type="ORF">STAS_35638</name>
</gene>
<comment type="caution">
    <text evidence="1">The sequence shown here is derived from an EMBL/GenBank/DDBJ whole genome shotgun (WGS) entry which is preliminary data.</text>
</comment>
<dbReference type="OrthoDB" id="927979at2759"/>